<accession>A0ABQ5NXC7</accession>
<sequence>MRTFTRATKVGESYRLYLSWVQADLMVRALRVLAEQDVPEAVLAVRLLADREDVTGLIDRLTPPDRSPRDVTLTSRELHVIHSALVNLPLSLSTKAGVSEERIHEETTFYRENFEGMALGLLAAVSGAAGS</sequence>
<proteinExistence type="predicted"/>
<gene>
    <name evidence="1" type="ORF">SYYSPA8_11080</name>
</gene>
<keyword evidence="2" id="KW-1185">Reference proteome</keyword>
<organism evidence="1 2">
    <name type="scientific">Streptomyces yaizuensis</name>
    <dbReference type="NCBI Taxonomy" id="2989713"/>
    <lineage>
        <taxon>Bacteria</taxon>
        <taxon>Bacillati</taxon>
        <taxon>Actinomycetota</taxon>
        <taxon>Actinomycetes</taxon>
        <taxon>Kitasatosporales</taxon>
        <taxon>Streptomycetaceae</taxon>
        <taxon>Streptomyces</taxon>
    </lineage>
</organism>
<reference evidence="1 2" key="1">
    <citation type="submission" date="2022-10" db="EMBL/GenBank/DDBJ databases">
        <title>Draft genome sequence of Streptomyces sp. YSPA8.</title>
        <authorList>
            <person name="Moriuchi R."/>
            <person name="Dohra H."/>
            <person name="Yamamura H."/>
            <person name="Kodani S."/>
        </authorList>
    </citation>
    <scope>NUCLEOTIDE SEQUENCE [LARGE SCALE GENOMIC DNA]</scope>
    <source>
        <strain evidence="1 2">YSPA8</strain>
    </source>
</reference>
<evidence type="ECO:0000313" key="2">
    <source>
        <dbReference type="Proteomes" id="UP001291653"/>
    </source>
</evidence>
<evidence type="ECO:0000313" key="1">
    <source>
        <dbReference type="EMBL" id="GLF94835.1"/>
    </source>
</evidence>
<name>A0ABQ5NXC7_9ACTN</name>
<dbReference type="EMBL" id="BSBI01000003">
    <property type="protein sequence ID" value="GLF94835.1"/>
    <property type="molecule type" value="Genomic_DNA"/>
</dbReference>
<comment type="caution">
    <text evidence="1">The sequence shown here is derived from an EMBL/GenBank/DDBJ whole genome shotgun (WGS) entry which is preliminary data.</text>
</comment>
<protein>
    <submittedName>
        <fullName evidence="1">Uncharacterized protein</fullName>
    </submittedName>
</protein>
<dbReference type="RefSeq" id="WP_323446885.1">
    <property type="nucleotide sequence ID" value="NZ_BSBI01000003.1"/>
</dbReference>
<dbReference type="Proteomes" id="UP001291653">
    <property type="component" value="Unassembled WGS sequence"/>
</dbReference>